<sequence>MKIEVFAILKDYFKKEFEIADQLDTIADLKQHLIAINPSSVEVLSRCRFAVEDDFVVDSYKITRNDNIMIIPPSSGG</sequence>
<keyword evidence="2" id="KW-1185">Reference proteome</keyword>
<dbReference type="InterPro" id="IPR012675">
    <property type="entry name" value="Beta-grasp_dom_sf"/>
</dbReference>
<dbReference type="AlphaFoldDB" id="R9GVU5"/>
<organism evidence="1 2">
    <name type="scientific">Arcticibacter svalbardensis MN12-7</name>
    <dbReference type="NCBI Taxonomy" id="1150600"/>
    <lineage>
        <taxon>Bacteria</taxon>
        <taxon>Pseudomonadati</taxon>
        <taxon>Bacteroidota</taxon>
        <taxon>Sphingobacteriia</taxon>
        <taxon>Sphingobacteriales</taxon>
        <taxon>Sphingobacteriaceae</taxon>
        <taxon>Arcticibacter</taxon>
    </lineage>
</organism>
<evidence type="ECO:0000313" key="2">
    <source>
        <dbReference type="Proteomes" id="UP000014174"/>
    </source>
</evidence>
<dbReference type="InterPro" id="IPR003749">
    <property type="entry name" value="ThiS/MoaD-like"/>
</dbReference>
<dbReference type="Pfam" id="PF02597">
    <property type="entry name" value="ThiS"/>
    <property type="match status" value="1"/>
</dbReference>
<dbReference type="Proteomes" id="UP000014174">
    <property type="component" value="Unassembled WGS sequence"/>
</dbReference>
<gene>
    <name evidence="1" type="ORF">ADIARSV_0852</name>
</gene>
<protein>
    <recommendedName>
        <fullName evidence="3">Molybdenum cofactor biosynthesis protein MoaD</fullName>
    </recommendedName>
</protein>
<evidence type="ECO:0000313" key="1">
    <source>
        <dbReference type="EMBL" id="EOR95962.1"/>
    </source>
</evidence>
<accession>R9GVU5</accession>
<name>R9GVU5_9SPHI</name>
<dbReference type="RefSeq" id="WP_016194097.1">
    <property type="nucleotide sequence ID" value="NZ_AQPN01000033.1"/>
</dbReference>
<dbReference type="EMBL" id="AQPN01000033">
    <property type="protein sequence ID" value="EOR95962.1"/>
    <property type="molecule type" value="Genomic_DNA"/>
</dbReference>
<dbReference type="InterPro" id="IPR016155">
    <property type="entry name" value="Mopterin_synth/thiamin_S_b"/>
</dbReference>
<dbReference type="SUPFAM" id="SSF54285">
    <property type="entry name" value="MoaD/ThiS"/>
    <property type="match status" value="1"/>
</dbReference>
<proteinExistence type="predicted"/>
<dbReference type="eggNOG" id="COG1977">
    <property type="taxonomic scope" value="Bacteria"/>
</dbReference>
<evidence type="ECO:0008006" key="3">
    <source>
        <dbReference type="Google" id="ProtNLM"/>
    </source>
</evidence>
<dbReference type="OrthoDB" id="894155at2"/>
<dbReference type="Gene3D" id="3.10.20.30">
    <property type="match status" value="1"/>
</dbReference>
<reference evidence="1 2" key="1">
    <citation type="journal article" date="2013" name="Genome Announc.">
        <title>Draft Genome Sequence of Arcticibacter svalbardensis Strain MN12-7T, a Member of the Family Sphingobacteriaceae Isolated from an Arctic Soil Sample.</title>
        <authorList>
            <person name="Shivaji S."/>
            <person name="Ara S."/>
            <person name="Prasad S."/>
            <person name="Manasa B.P."/>
            <person name="Begum Z."/>
            <person name="Singh A."/>
            <person name="Kumar Pinnaka A."/>
        </authorList>
    </citation>
    <scope>NUCLEOTIDE SEQUENCE [LARGE SCALE GENOMIC DNA]</scope>
    <source>
        <strain evidence="1 2">MN12-7</strain>
    </source>
</reference>
<dbReference type="STRING" id="1150600.ADIARSV_0852"/>
<comment type="caution">
    <text evidence="1">The sequence shown here is derived from an EMBL/GenBank/DDBJ whole genome shotgun (WGS) entry which is preliminary data.</text>
</comment>